<dbReference type="InterPro" id="IPR004146">
    <property type="entry name" value="DC1"/>
</dbReference>
<evidence type="ECO:0000256" key="1">
    <source>
        <dbReference type="ARBA" id="ARBA00022737"/>
    </source>
</evidence>
<name>A0ABM1QT32_CAMSA</name>
<dbReference type="InterPro" id="IPR046349">
    <property type="entry name" value="C1-like_sf"/>
</dbReference>
<dbReference type="InterPro" id="IPR053192">
    <property type="entry name" value="Vacuole_Formation_Reg"/>
</dbReference>
<evidence type="ECO:0000313" key="3">
    <source>
        <dbReference type="Proteomes" id="UP000694864"/>
    </source>
</evidence>
<reference evidence="3" key="1">
    <citation type="journal article" date="2014" name="Nat. Commun.">
        <title>The emerging biofuel crop Camelina sativa retains a highly undifferentiated hexaploid genome structure.</title>
        <authorList>
            <person name="Kagale S."/>
            <person name="Koh C."/>
            <person name="Nixon J."/>
            <person name="Bollina V."/>
            <person name="Clarke W.E."/>
            <person name="Tuteja R."/>
            <person name="Spillane C."/>
            <person name="Robinson S.J."/>
            <person name="Links M.G."/>
            <person name="Clarke C."/>
            <person name="Higgins E.E."/>
            <person name="Huebert T."/>
            <person name="Sharpe A.G."/>
            <person name="Parkin I.A."/>
        </authorList>
    </citation>
    <scope>NUCLEOTIDE SEQUENCE [LARGE SCALE GENOMIC DNA]</scope>
    <source>
        <strain evidence="3">cv. DH55</strain>
    </source>
</reference>
<dbReference type="Proteomes" id="UP000694864">
    <property type="component" value="Chromosome 13"/>
</dbReference>
<keyword evidence="1" id="KW-0677">Repeat</keyword>
<evidence type="ECO:0000313" key="4">
    <source>
        <dbReference type="RefSeq" id="XP_019089920.1"/>
    </source>
</evidence>
<keyword evidence="3" id="KW-1185">Reference proteome</keyword>
<dbReference type="PANTHER" id="PTHR32410">
    <property type="entry name" value="CYSTEINE/HISTIDINE-RICH C1 DOMAIN FAMILY PROTEIN"/>
    <property type="match status" value="1"/>
</dbReference>
<dbReference type="SUPFAM" id="SSF57889">
    <property type="entry name" value="Cysteine-rich domain"/>
    <property type="match status" value="2"/>
</dbReference>
<feature type="domain" description="DC1" evidence="2">
    <location>
        <begin position="196"/>
        <end position="244"/>
    </location>
</feature>
<protein>
    <submittedName>
        <fullName evidence="4">Uncharacterized protein LOC104737795</fullName>
    </submittedName>
</protein>
<sequence>MNSNLVGEYREGEIDGKPFLIYTLLSQTDCLINSSSSGEAAIDSGGDDPLFICPSIRVKKGGYGSFFPLVIPPQFPRIQSDDHDEQPPEYMLHSDSFHRECIYFPYVIRISRHHHRISFTYSFPSGKWSCGVCRQNVDTDFGAFTCNKCDNHYFVHSRCALRRDLWDGKELEGIPEEPEIVVEPFKTISDGVILHFSHGHNLKIEMSKDYDENKLCQACVLPVYEGSYYSCMDECDFILHEACANAPCKKYHALHPSPLTLVVVTDGYGDNKGRFNCVGCERESCGFVYENLGRGQRFKLCLRVLPYHTRQGINMTIISSHFTK</sequence>
<dbReference type="GeneID" id="104737795"/>
<accession>A0ABM1QT32</accession>
<evidence type="ECO:0000259" key="2">
    <source>
        <dbReference type="Pfam" id="PF03107"/>
    </source>
</evidence>
<reference evidence="4" key="2">
    <citation type="submission" date="2025-08" db="UniProtKB">
        <authorList>
            <consortium name="RefSeq"/>
        </authorList>
    </citation>
    <scope>IDENTIFICATION</scope>
    <source>
        <tissue evidence="4">Leaf</tissue>
    </source>
</reference>
<dbReference type="Pfam" id="PF03107">
    <property type="entry name" value="C1_2"/>
    <property type="match status" value="2"/>
</dbReference>
<feature type="domain" description="DC1" evidence="2">
    <location>
        <begin position="112"/>
        <end position="160"/>
    </location>
</feature>
<organism evidence="3 4">
    <name type="scientific">Camelina sativa</name>
    <name type="common">False flax</name>
    <name type="synonym">Myagrum sativum</name>
    <dbReference type="NCBI Taxonomy" id="90675"/>
    <lineage>
        <taxon>Eukaryota</taxon>
        <taxon>Viridiplantae</taxon>
        <taxon>Streptophyta</taxon>
        <taxon>Embryophyta</taxon>
        <taxon>Tracheophyta</taxon>
        <taxon>Spermatophyta</taxon>
        <taxon>Magnoliopsida</taxon>
        <taxon>eudicotyledons</taxon>
        <taxon>Gunneridae</taxon>
        <taxon>Pentapetalae</taxon>
        <taxon>rosids</taxon>
        <taxon>malvids</taxon>
        <taxon>Brassicales</taxon>
        <taxon>Brassicaceae</taxon>
        <taxon>Camelineae</taxon>
        <taxon>Camelina</taxon>
    </lineage>
</organism>
<dbReference type="PANTHER" id="PTHR32410:SF153">
    <property type="entry name" value="CHP-RICH ZINC FINGER PROTEIN-LIKE-RELATED"/>
    <property type="match status" value="1"/>
</dbReference>
<proteinExistence type="predicted"/>
<gene>
    <name evidence="4" type="primary">LOC104737795</name>
</gene>
<dbReference type="RefSeq" id="XP_019089920.1">
    <property type="nucleotide sequence ID" value="XM_019234375.1"/>
</dbReference>